<accession>A0A398DPN9</accession>
<dbReference type="RefSeq" id="WP_119086453.1">
    <property type="nucleotide sequence ID" value="NZ_QXIY01000041.1"/>
</dbReference>
<dbReference type="PANTHER" id="PTHR37943:SF1">
    <property type="entry name" value="PROTEIN VES"/>
    <property type="match status" value="1"/>
</dbReference>
<reference evidence="1 2" key="1">
    <citation type="submission" date="2018-09" db="EMBL/GenBank/DDBJ databases">
        <title>Discovery and Ecogenomic Context for Candidatus Cryosericales, a Global Caldiserica Order Active in Thawing Permafrost.</title>
        <authorList>
            <person name="Martinez M.A."/>
            <person name="Woodcroft B.J."/>
            <person name="Ignacio Espinoza J.C."/>
            <person name="Zayed A."/>
            <person name="Singleton C.M."/>
            <person name="Boyd J."/>
            <person name="Li Y.-F."/>
            <person name="Purvine S."/>
            <person name="Maughan H."/>
            <person name="Hodgkins S.B."/>
            <person name="Anderson D."/>
            <person name="Sederholm M."/>
            <person name="Temperton B."/>
            <person name="Saleska S.R."/>
            <person name="Tyson G.W."/>
            <person name="Rich V.I."/>
        </authorList>
    </citation>
    <scope>NUCLEOTIDE SEQUENCE [LARGE SCALE GENOMIC DNA]</scope>
    <source>
        <strain evidence="1 2">SMC1</strain>
    </source>
</reference>
<evidence type="ECO:0000313" key="2">
    <source>
        <dbReference type="Proteomes" id="UP000266113"/>
    </source>
</evidence>
<gene>
    <name evidence="1" type="ORF">SMC1_09065</name>
</gene>
<dbReference type="InterPro" id="IPR014710">
    <property type="entry name" value="RmlC-like_jellyroll"/>
</dbReference>
<dbReference type="AlphaFoldDB" id="A0A398DPN9"/>
<organism evidence="1 2">
    <name type="scientific">Candidatus Cryosericum septentrionale</name>
    <dbReference type="NCBI Taxonomy" id="2290913"/>
    <lineage>
        <taxon>Bacteria</taxon>
        <taxon>Pseudomonadati</taxon>
        <taxon>Caldisericota/Cryosericota group</taxon>
        <taxon>Candidatus Cryosericota</taxon>
        <taxon>Candidatus Cryosericia</taxon>
        <taxon>Candidatus Cryosericales</taxon>
        <taxon>Candidatus Cryosericaceae</taxon>
        <taxon>Candidatus Cryosericum</taxon>
    </lineage>
</organism>
<sequence length="196" mass="21864">MGGTTEIAIYPKNAVYSRRDFVWRISSARVESEESEFTSLPGIWRLIMVLEGDITLEHEHHHSVWLRPFQQDAFAGDWMTRSRGMVKDFDIMLSGACTRQMQAVSVQGQSSLAIPGETAQTSGKGKKAVLVVDGMIVASTGMDETWRINTGDALLLTTDHQGATRSVRLFNQSNVEAHVVLATIRYEEVPRQEPRA</sequence>
<dbReference type="InterPro" id="IPR010282">
    <property type="entry name" value="Uncharacterised_HutD/Ves"/>
</dbReference>
<keyword evidence="2" id="KW-1185">Reference proteome</keyword>
<evidence type="ECO:0008006" key="3">
    <source>
        <dbReference type="Google" id="ProtNLM"/>
    </source>
</evidence>
<proteinExistence type="predicted"/>
<name>A0A398DPN9_9BACT</name>
<dbReference type="PANTHER" id="PTHR37943">
    <property type="entry name" value="PROTEIN VES"/>
    <property type="match status" value="1"/>
</dbReference>
<dbReference type="SUPFAM" id="SSF51182">
    <property type="entry name" value="RmlC-like cupins"/>
    <property type="match status" value="1"/>
</dbReference>
<dbReference type="OrthoDB" id="9786443at2"/>
<dbReference type="Pfam" id="PF05962">
    <property type="entry name" value="HutD"/>
    <property type="match status" value="1"/>
</dbReference>
<dbReference type="Gene3D" id="2.60.120.10">
    <property type="entry name" value="Jelly Rolls"/>
    <property type="match status" value="1"/>
</dbReference>
<dbReference type="Proteomes" id="UP000266113">
    <property type="component" value="Unassembled WGS sequence"/>
</dbReference>
<comment type="caution">
    <text evidence="1">The sequence shown here is derived from an EMBL/GenBank/DDBJ whole genome shotgun (WGS) entry which is preliminary data.</text>
</comment>
<protein>
    <recommendedName>
        <fullName evidence="3">HutD family protein</fullName>
    </recommendedName>
</protein>
<dbReference type="InterPro" id="IPR011051">
    <property type="entry name" value="RmlC_Cupin_sf"/>
</dbReference>
<evidence type="ECO:0000313" key="1">
    <source>
        <dbReference type="EMBL" id="RIE15949.1"/>
    </source>
</evidence>
<dbReference type="EMBL" id="QXIY01000041">
    <property type="protein sequence ID" value="RIE15949.1"/>
    <property type="molecule type" value="Genomic_DNA"/>
</dbReference>